<evidence type="ECO:0000256" key="13">
    <source>
        <dbReference type="PIRSR" id="PIRSR604385-2"/>
    </source>
</evidence>
<dbReference type="SUPFAM" id="SSF55811">
    <property type="entry name" value="Nudix"/>
    <property type="match status" value="1"/>
</dbReference>
<dbReference type="GO" id="GO:0046872">
    <property type="term" value="F:metal ion binding"/>
    <property type="evidence" value="ECO:0007669"/>
    <property type="project" value="UniProtKB-KW"/>
</dbReference>
<feature type="binding site" evidence="13">
    <location>
        <position position="119"/>
    </location>
    <ligand>
        <name>Mg(2+)</name>
        <dbReference type="ChEBI" id="CHEBI:18420"/>
        <label>1</label>
    </ligand>
</feature>
<dbReference type="EC" id="3.6.1.13" evidence="3"/>
<dbReference type="CDD" id="cd24155">
    <property type="entry name" value="NUDIX_ADPRase"/>
    <property type="match status" value="1"/>
</dbReference>
<evidence type="ECO:0000256" key="8">
    <source>
        <dbReference type="ARBA" id="ARBA00025164"/>
    </source>
</evidence>
<evidence type="ECO:0000256" key="6">
    <source>
        <dbReference type="ARBA" id="ARBA00022801"/>
    </source>
</evidence>
<accession>A0A9J6RP09</accession>
<comment type="cofactor">
    <cofactor evidence="1 13">
        <name>Mg(2+)</name>
        <dbReference type="ChEBI" id="CHEBI:18420"/>
    </cofactor>
</comment>
<dbReference type="PROSITE" id="PS00893">
    <property type="entry name" value="NUDIX_BOX"/>
    <property type="match status" value="1"/>
</dbReference>
<organism evidence="15 16">
    <name type="scientific">Dasania phycosphaerae</name>
    <dbReference type="NCBI Taxonomy" id="2950436"/>
    <lineage>
        <taxon>Bacteria</taxon>
        <taxon>Pseudomonadati</taxon>
        <taxon>Pseudomonadota</taxon>
        <taxon>Gammaproteobacteria</taxon>
        <taxon>Cellvibrionales</taxon>
        <taxon>Spongiibacteraceae</taxon>
        <taxon>Dasania</taxon>
    </lineage>
</organism>
<evidence type="ECO:0000256" key="2">
    <source>
        <dbReference type="ARBA" id="ARBA00007482"/>
    </source>
</evidence>
<dbReference type="InterPro" id="IPR004385">
    <property type="entry name" value="NDP_pyrophosphatase"/>
</dbReference>
<evidence type="ECO:0000256" key="3">
    <source>
        <dbReference type="ARBA" id="ARBA00012453"/>
    </source>
</evidence>
<dbReference type="GO" id="GO:0005829">
    <property type="term" value="C:cytosol"/>
    <property type="evidence" value="ECO:0007669"/>
    <property type="project" value="TreeGrafter"/>
</dbReference>
<keyword evidence="16" id="KW-1185">Reference proteome</keyword>
<name>A0A9J6RP09_9GAMM</name>
<dbReference type="InterPro" id="IPR020084">
    <property type="entry name" value="NUDIX_hydrolase_CS"/>
</dbReference>
<sequence>MAEQTPQFGAEDVELIDHSSVYKGFFEVRSLTLKHRLYEGGWSQAIKRELFVRHDAVGVLLYDPALDAVALVEQFRVGAYGHQGSGPKSASPWLLELVAGLIDKDESPELVAQREAEEEAGALISDMLPIYQYFSSPGGSCEFFHLYCGRSDLSAVGGIHGLADEAEDIRVQVIPVAQAWQKLQRGDINNAHSIIALQWLMMNKTQVQEQWR</sequence>
<dbReference type="GO" id="GO:0019693">
    <property type="term" value="P:ribose phosphate metabolic process"/>
    <property type="evidence" value="ECO:0007669"/>
    <property type="project" value="TreeGrafter"/>
</dbReference>
<dbReference type="AlphaFoldDB" id="A0A9J6RP09"/>
<dbReference type="NCBIfam" id="TIGR00052">
    <property type="entry name" value="nudix-type nucleoside diphosphatase, YffH/AdpP family"/>
    <property type="match status" value="1"/>
</dbReference>
<keyword evidence="5 13" id="KW-0479">Metal-binding</keyword>
<comment type="caution">
    <text evidence="15">The sequence shown here is derived from an EMBL/GenBank/DDBJ whole genome shotgun (WGS) entry which is preliminary data.</text>
</comment>
<evidence type="ECO:0000256" key="1">
    <source>
        <dbReference type="ARBA" id="ARBA00001946"/>
    </source>
</evidence>
<keyword evidence="6" id="KW-0378">Hydrolase</keyword>
<dbReference type="PROSITE" id="PS51462">
    <property type="entry name" value="NUDIX"/>
    <property type="match status" value="1"/>
</dbReference>
<dbReference type="Gene3D" id="3.90.79.10">
    <property type="entry name" value="Nucleoside Triphosphate Pyrophosphohydrolase"/>
    <property type="match status" value="1"/>
</dbReference>
<evidence type="ECO:0000256" key="5">
    <source>
        <dbReference type="ARBA" id="ARBA00022723"/>
    </source>
</evidence>
<evidence type="ECO:0000259" key="14">
    <source>
        <dbReference type="PROSITE" id="PS51462"/>
    </source>
</evidence>
<comment type="catalytic activity">
    <reaction evidence="12">
        <text>ADP-D-ribose + H2O = D-ribose 5-phosphate + AMP + 2 H(+)</text>
        <dbReference type="Rhea" id="RHEA:10412"/>
        <dbReference type="ChEBI" id="CHEBI:15377"/>
        <dbReference type="ChEBI" id="CHEBI:15378"/>
        <dbReference type="ChEBI" id="CHEBI:57967"/>
        <dbReference type="ChEBI" id="CHEBI:78346"/>
        <dbReference type="ChEBI" id="CHEBI:456215"/>
        <dbReference type="EC" id="3.6.1.13"/>
    </reaction>
</comment>
<reference evidence="15 16" key="1">
    <citation type="submission" date="2022-12" db="EMBL/GenBank/DDBJ databases">
        <title>Dasania phycosphaerae sp. nov., isolated from particulate material of the south coast of Korea.</title>
        <authorList>
            <person name="Jiang Y."/>
        </authorList>
    </citation>
    <scope>NUCLEOTIDE SEQUENCE [LARGE SCALE GENOMIC DNA]</scope>
    <source>
        <strain evidence="15 16">GY-19</strain>
    </source>
</reference>
<dbReference type="InterPro" id="IPR015797">
    <property type="entry name" value="NUDIX_hydrolase-like_dom_sf"/>
</dbReference>
<feature type="binding site" evidence="13">
    <location>
        <position position="115"/>
    </location>
    <ligand>
        <name>Mg(2+)</name>
        <dbReference type="ChEBI" id="CHEBI:18420"/>
        <label>1</label>
    </ligand>
</feature>
<dbReference type="Pfam" id="PF00293">
    <property type="entry name" value="NUDIX"/>
    <property type="match status" value="1"/>
</dbReference>
<dbReference type="Proteomes" id="UP001069090">
    <property type="component" value="Unassembled WGS sequence"/>
</dbReference>
<evidence type="ECO:0000256" key="4">
    <source>
        <dbReference type="ARBA" id="ARBA00013297"/>
    </source>
</evidence>
<feature type="binding site" evidence="13">
    <location>
        <position position="167"/>
    </location>
    <ligand>
        <name>Mg(2+)</name>
        <dbReference type="ChEBI" id="CHEBI:18420"/>
        <label>1</label>
    </ligand>
</feature>
<dbReference type="RefSeq" id="WP_258332204.1">
    <property type="nucleotide sequence ID" value="NZ_JAPTGG010000010.1"/>
</dbReference>
<dbReference type="GO" id="GO:0006753">
    <property type="term" value="P:nucleoside phosphate metabolic process"/>
    <property type="evidence" value="ECO:0007669"/>
    <property type="project" value="TreeGrafter"/>
</dbReference>
<keyword evidence="7 13" id="KW-0460">Magnesium</keyword>
<dbReference type="PANTHER" id="PTHR11839:SF5">
    <property type="entry name" value="ADP-RIBOSE PYROPHOSPHATASE"/>
    <property type="match status" value="1"/>
</dbReference>
<feature type="binding site" evidence="13">
    <location>
        <position position="99"/>
    </location>
    <ligand>
        <name>Mg(2+)</name>
        <dbReference type="ChEBI" id="CHEBI:18420"/>
        <label>1</label>
    </ligand>
</feature>
<dbReference type="PANTHER" id="PTHR11839">
    <property type="entry name" value="UDP/ADP-SUGAR PYROPHOSPHATASE"/>
    <property type="match status" value="1"/>
</dbReference>
<evidence type="ECO:0000256" key="11">
    <source>
        <dbReference type="ARBA" id="ARBA00033056"/>
    </source>
</evidence>
<gene>
    <name evidence="15" type="ORF">O0V09_12625</name>
</gene>
<feature type="domain" description="Nudix hydrolase" evidence="14">
    <location>
        <begin position="52"/>
        <end position="196"/>
    </location>
</feature>
<evidence type="ECO:0000256" key="12">
    <source>
        <dbReference type="ARBA" id="ARBA00049546"/>
    </source>
</evidence>
<protein>
    <recommendedName>
        <fullName evidence="4">ADP-ribose pyrophosphatase</fullName>
        <ecNumber evidence="3">3.6.1.13</ecNumber>
    </recommendedName>
    <alternativeName>
        <fullName evidence="9">ADP-ribose diphosphatase</fullName>
    </alternativeName>
    <alternativeName>
        <fullName evidence="11">ADP-ribose phosphohydrolase</fullName>
    </alternativeName>
    <alternativeName>
        <fullName evidence="10">Adenosine diphosphoribose pyrophosphatase</fullName>
    </alternativeName>
</protein>
<evidence type="ECO:0000256" key="9">
    <source>
        <dbReference type="ARBA" id="ARBA00030162"/>
    </source>
</evidence>
<comment type="similarity">
    <text evidence="2">Belongs to the Nudix hydrolase family. NudF subfamily.</text>
</comment>
<evidence type="ECO:0000313" key="16">
    <source>
        <dbReference type="Proteomes" id="UP001069090"/>
    </source>
</evidence>
<dbReference type="InterPro" id="IPR000086">
    <property type="entry name" value="NUDIX_hydrolase_dom"/>
</dbReference>
<comment type="function">
    <text evidence="8">Acts on ADP-mannose and ADP-glucose as well as ADP-ribose. Prevents glycogen biosynthesis. The reaction catalyzed by this enzyme is a limiting step of the gluconeogenic process.</text>
</comment>
<evidence type="ECO:0000256" key="10">
    <source>
        <dbReference type="ARBA" id="ARBA00030308"/>
    </source>
</evidence>
<proteinExistence type="inferred from homology"/>
<evidence type="ECO:0000313" key="15">
    <source>
        <dbReference type="EMBL" id="MCZ0866049.1"/>
    </source>
</evidence>
<evidence type="ECO:0000256" key="7">
    <source>
        <dbReference type="ARBA" id="ARBA00022842"/>
    </source>
</evidence>
<dbReference type="GO" id="GO:0019144">
    <property type="term" value="F:ADP-sugar diphosphatase activity"/>
    <property type="evidence" value="ECO:0007669"/>
    <property type="project" value="TreeGrafter"/>
</dbReference>
<dbReference type="EMBL" id="JAPTGG010000010">
    <property type="protein sequence ID" value="MCZ0866049.1"/>
    <property type="molecule type" value="Genomic_DNA"/>
</dbReference>
<dbReference type="GO" id="GO:0047631">
    <property type="term" value="F:ADP-ribose diphosphatase activity"/>
    <property type="evidence" value="ECO:0007669"/>
    <property type="project" value="UniProtKB-EC"/>
</dbReference>